<dbReference type="KEGG" id="fcy:FRACYDRAFT_233416"/>
<dbReference type="Proteomes" id="UP000095751">
    <property type="component" value="Unassembled WGS sequence"/>
</dbReference>
<proteinExistence type="predicted"/>
<dbReference type="EMBL" id="KV784353">
    <property type="protein sequence ID" value="OEU23246.1"/>
    <property type="molecule type" value="Genomic_DNA"/>
</dbReference>
<reference evidence="2 3" key="1">
    <citation type="submission" date="2016-09" db="EMBL/GenBank/DDBJ databases">
        <title>Extensive genetic diversity and differential bi-allelic expression allows diatom success in the polar Southern Ocean.</title>
        <authorList>
            <consortium name="DOE Joint Genome Institute"/>
            <person name="Mock T."/>
            <person name="Otillar R.P."/>
            <person name="Strauss J."/>
            <person name="Dupont C."/>
            <person name="Frickenhaus S."/>
            <person name="Maumus F."/>
            <person name="Mcmullan M."/>
            <person name="Sanges R."/>
            <person name="Schmutz J."/>
            <person name="Toseland A."/>
            <person name="Valas R."/>
            <person name="Veluchamy A."/>
            <person name="Ward B.J."/>
            <person name="Allen A."/>
            <person name="Barry K."/>
            <person name="Falciatore A."/>
            <person name="Ferrante M."/>
            <person name="Fortunato A.E."/>
            <person name="Gloeckner G."/>
            <person name="Gruber A."/>
            <person name="Hipkin R."/>
            <person name="Janech M."/>
            <person name="Kroth P."/>
            <person name="Leese F."/>
            <person name="Lindquist E."/>
            <person name="Lyon B.R."/>
            <person name="Martin J."/>
            <person name="Mayer C."/>
            <person name="Parker M."/>
            <person name="Quesneville H."/>
            <person name="Raymond J."/>
            <person name="Uhlig C."/>
            <person name="Valentin K.U."/>
            <person name="Worden A.Z."/>
            <person name="Armbrust E.V."/>
            <person name="Bowler C."/>
            <person name="Green B."/>
            <person name="Moulton V."/>
            <person name="Van Oosterhout C."/>
            <person name="Grigoriev I."/>
        </authorList>
    </citation>
    <scope>NUCLEOTIDE SEQUENCE [LARGE SCALE GENOMIC DNA]</scope>
    <source>
        <strain evidence="2 3">CCMP1102</strain>
    </source>
</reference>
<feature type="compositionally biased region" description="Low complexity" evidence="1">
    <location>
        <begin position="13"/>
        <end position="22"/>
    </location>
</feature>
<evidence type="ECO:0000313" key="3">
    <source>
        <dbReference type="Proteomes" id="UP000095751"/>
    </source>
</evidence>
<accession>A0A1E7FYN3</accession>
<dbReference type="InParanoid" id="A0A1E7FYN3"/>
<feature type="compositionally biased region" description="Basic and acidic residues" evidence="1">
    <location>
        <begin position="23"/>
        <end position="39"/>
    </location>
</feature>
<keyword evidence="3" id="KW-1185">Reference proteome</keyword>
<evidence type="ECO:0000313" key="2">
    <source>
        <dbReference type="EMBL" id="OEU23246.1"/>
    </source>
</evidence>
<dbReference type="AlphaFoldDB" id="A0A1E7FYN3"/>
<name>A0A1E7FYN3_9STRA</name>
<gene>
    <name evidence="2" type="ORF">FRACYDRAFT_233416</name>
</gene>
<evidence type="ECO:0000256" key="1">
    <source>
        <dbReference type="SAM" id="MobiDB-lite"/>
    </source>
</evidence>
<organism evidence="2 3">
    <name type="scientific">Fragilariopsis cylindrus CCMP1102</name>
    <dbReference type="NCBI Taxonomy" id="635003"/>
    <lineage>
        <taxon>Eukaryota</taxon>
        <taxon>Sar</taxon>
        <taxon>Stramenopiles</taxon>
        <taxon>Ochrophyta</taxon>
        <taxon>Bacillariophyta</taxon>
        <taxon>Bacillariophyceae</taxon>
        <taxon>Bacillariophycidae</taxon>
        <taxon>Bacillariales</taxon>
        <taxon>Bacillariaceae</taxon>
        <taxon>Fragilariopsis</taxon>
    </lineage>
</organism>
<protein>
    <submittedName>
        <fullName evidence="2">Uncharacterized protein</fullName>
    </submittedName>
</protein>
<sequence length="173" mass="19982">MEMDEQQSAENATTTTTCTTTTGEEKDNDKNLEEDKSDSTDENEDENEENNSYHWDVSKFVVKHSSEDRVAIFGGGPSRRRQTVEEKLKPHKSLNQYETPRYAGDVDRHNLIRKINANKLDVVHIWTRFNCHASRNFIRDTCIKTGTRFEKVNSLPYIRVVLVVDDDDDNANN</sequence>
<feature type="region of interest" description="Disordered" evidence="1">
    <location>
        <begin position="1"/>
        <end position="54"/>
    </location>
</feature>
<feature type="compositionally biased region" description="Acidic residues" evidence="1">
    <location>
        <begin position="40"/>
        <end position="49"/>
    </location>
</feature>